<keyword evidence="7" id="KW-0256">Endoplasmic reticulum</keyword>
<keyword evidence="3" id="KW-0328">Glycosyltransferase</keyword>
<evidence type="ECO:0000256" key="14">
    <source>
        <dbReference type="ARBA" id="ARBA00042865"/>
    </source>
</evidence>
<keyword evidence="6" id="KW-0479">Metal-binding</keyword>
<evidence type="ECO:0000256" key="3">
    <source>
        <dbReference type="ARBA" id="ARBA00022676"/>
    </source>
</evidence>
<dbReference type="Pfam" id="PF02485">
    <property type="entry name" value="Branch"/>
    <property type="match status" value="1"/>
</dbReference>
<evidence type="ECO:0000256" key="4">
    <source>
        <dbReference type="ARBA" id="ARBA00022679"/>
    </source>
</evidence>
<keyword evidence="13" id="KW-0325">Glycoprotein</keyword>
<dbReference type="InterPro" id="IPR043538">
    <property type="entry name" value="XYLT"/>
</dbReference>
<sequence length="290" mass="34963">MQALLITAYKNFEHLYELASVFDEQMHVYIHIDKRSFIPKKMLAKLRELPQIKLISQKFKVFWGGFSHLRAILYLVREAQCNKEIVRFHLISGHDYPIKTFKEFDEFFRDNSATNYILNYKLPIAQWPNGGMERYEYYNLYDVIDAKKKRQYIFKAIEFQKRLGIKRSMRYFNKPIYGGDTWWSLNREAVDYIIHFTRENPKFFSRHRHTFCSEEIYFQTILCNSYLSDSLQNNSLRYIDWSDRNGNFPANLDSSDFKHLIHSEHFFARKFEVPISADLKETIKNELFSN</sequence>
<keyword evidence="9" id="KW-1133">Transmembrane helix</keyword>
<comment type="subcellular location">
    <subcellularLocation>
        <location evidence="2">Endoplasmic reticulum membrane</location>
        <topology evidence="2">Single-pass type II membrane protein</topology>
    </subcellularLocation>
    <subcellularLocation>
        <location evidence="1">Golgi apparatus membrane</location>
        <topology evidence="1">Single-pass type II membrane protein</topology>
    </subcellularLocation>
</comment>
<name>A0ABV8AK77_9FLAO</name>
<dbReference type="InterPro" id="IPR003406">
    <property type="entry name" value="Glyco_trans_14"/>
</dbReference>
<evidence type="ECO:0000256" key="5">
    <source>
        <dbReference type="ARBA" id="ARBA00022692"/>
    </source>
</evidence>
<evidence type="ECO:0000256" key="8">
    <source>
        <dbReference type="ARBA" id="ARBA00022968"/>
    </source>
</evidence>
<evidence type="ECO:0000256" key="1">
    <source>
        <dbReference type="ARBA" id="ARBA00004323"/>
    </source>
</evidence>
<organism evidence="15 16">
    <name type="scientific">Winogradskyella maritima</name>
    <dbReference type="NCBI Taxonomy" id="1517766"/>
    <lineage>
        <taxon>Bacteria</taxon>
        <taxon>Pseudomonadati</taxon>
        <taxon>Bacteroidota</taxon>
        <taxon>Flavobacteriia</taxon>
        <taxon>Flavobacteriales</taxon>
        <taxon>Flavobacteriaceae</taxon>
        <taxon>Winogradskyella</taxon>
    </lineage>
</organism>
<gene>
    <name evidence="15" type="ORF">ACFOSX_08615</name>
</gene>
<keyword evidence="16" id="KW-1185">Reference proteome</keyword>
<evidence type="ECO:0000256" key="13">
    <source>
        <dbReference type="ARBA" id="ARBA00023180"/>
    </source>
</evidence>
<evidence type="ECO:0000256" key="10">
    <source>
        <dbReference type="ARBA" id="ARBA00023034"/>
    </source>
</evidence>
<keyword evidence="5" id="KW-0812">Transmembrane</keyword>
<dbReference type="EMBL" id="JBHSAT010000004">
    <property type="protein sequence ID" value="MFC3877291.1"/>
    <property type="molecule type" value="Genomic_DNA"/>
</dbReference>
<evidence type="ECO:0000256" key="6">
    <source>
        <dbReference type="ARBA" id="ARBA00022723"/>
    </source>
</evidence>
<evidence type="ECO:0000256" key="7">
    <source>
        <dbReference type="ARBA" id="ARBA00022824"/>
    </source>
</evidence>
<evidence type="ECO:0000313" key="15">
    <source>
        <dbReference type="EMBL" id="MFC3877291.1"/>
    </source>
</evidence>
<keyword evidence="12" id="KW-1015">Disulfide bond</keyword>
<keyword evidence="4" id="KW-0808">Transferase</keyword>
<reference evidence="16" key="1">
    <citation type="journal article" date="2019" name="Int. J. Syst. Evol. Microbiol.">
        <title>The Global Catalogue of Microorganisms (GCM) 10K type strain sequencing project: providing services to taxonomists for standard genome sequencing and annotation.</title>
        <authorList>
            <consortium name="The Broad Institute Genomics Platform"/>
            <consortium name="The Broad Institute Genome Sequencing Center for Infectious Disease"/>
            <person name="Wu L."/>
            <person name="Ma J."/>
        </authorList>
    </citation>
    <scope>NUCLEOTIDE SEQUENCE [LARGE SCALE GENOMIC DNA]</scope>
    <source>
        <strain evidence="16">CECT 8979</strain>
    </source>
</reference>
<evidence type="ECO:0000313" key="16">
    <source>
        <dbReference type="Proteomes" id="UP001595812"/>
    </source>
</evidence>
<protein>
    <recommendedName>
        <fullName evidence="14">Peptide O-xylosyltransferase</fullName>
    </recommendedName>
</protein>
<accession>A0ABV8AK77</accession>
<evidence type="ECO:0000256" key="12">
    <source>
        <dbReference type="ARBA" id="ARBA00023157"/>
    </source>
</evidence>
<comment type="caution">
    <text evidence="15">The sequence shown here is derived from an EMBL/GenBank/DDBJ whole genome shotgun (WGS) entry which is preliminary data.</text>
</comment>
<dbReference type="PANTHER" id="PTHR46025:SF3">
    <property type="entry name" value="XYLOSYLTRANSFERASE OXT"/>
    <property type="match status" value="1"/>
</dbReference>
<keyword evidence="11" id="KW-0472">Membrane</keyword>
<evidence type="ECO:0000256" key="9">
    <source>
        <dbReference type="ARBA" id="ARBA00022989"/>
    </source>
</evidence>
<dbReference type="RefSeq" id="WP_386099294.1">
    <property type="nucleotide sequence ID" value="NZ_JBHSAT010000004.1"/>
</dbReference>
<keyword evidence="10" id="KW-0333">Golgi apparatus</keyword>
<evidence type="ECO:0000256" key="11">
    <source>
        <dbReference type="ARBA" id="ARBA00023136"/>
    </source>
</evidence>
<proteinExistence type="predicted"/>
<evidence type="ECO:0000256" key="2">
    <source>
        <dbReference type="ARBA" id="ARBA00004648"/>
    </source>
</evidence>
<dbReference type="PANTHER" id="PTHR46025">
    <property type="entry name" value="XYLOSYLTRANSFERASE OXT"/>
    <property type="match status" value="1"/>
</dbReference>
<dbReference type="Proteomes" id="UP001595812">
    <property type="component" value="Unassembled WGS sequence"/>
</dbReference>
<keyword evidence="8" id="KW-0735">Signal-anchor</keyword>